<dbReference type="SMART" id="SM00432">
    <property type="entry name" value="MADS"/>
    <property type="match status" value="1"/>
</dbReference>
<keyword evidence="4" id="KW-0804">Transcription</keyword>
<keyword evidence="3" id="KW-0238">DNA-binding</keyword>
<sequence>MDSSSRAKTVNAATTQNKKRGKIEIKEVEQRNRRYVTFSKRKLGLFNKLTELSVLCQVETAVIITSQNGKLYSCGYPDPDAVVRRYLTGGPPLRRNRANKREQQEFVEQQRLEYEAVQNQLKEEKKRLQEIKGTQNNNGFCFAAPWWNLPTEGMGLEDLEQFKTSLERLKFNLVGALQEKQMNSVPSMPHAAMLPPMPSTVVPPVPHAAMVPPMSSTMVPPVPHAAMVPPMMPPQFQNMSLLRAQRLSGNQVQDDYWRSAAIASTASTFASNVFGSLKNYGNQTVLSFCVDCIGKNVAAKIQENISMVKCPHTKCKQVVEPQHCRLVITKEVFERWENAPCENLVLASQKFYCPFKDCSAMLVAWHAGIDGSEFRSLKQDERGREDLKVGDCDVHISNVAINFVMPDPLGDSTICV</sequence>
<evidence type="ECO:0000313" key="9">
    <source>
        <dbReference type="Proteomes" id="UP000289340"/>
    </source>
</evidence>
<gene>
    <name evidence="8" type="ORF">D0Y65_016881</name>
</gene>
<dbReference type="Gene3D" id="3.30.40.10">
    <property type="entry name" value="Zinc/RING finger domain, C3HC4 (zinc finger)"/>
    <property type="match status" value="1"/>
</dbReference>
<proteinExistence type="predicted"/>
<dbReference type="InterPro" id="IPR013083">
    <property type="entry name" value="Znf_RING/FYVE/PHD"/>
</dbReference>
<keyword evidence="6" id="KW-0175">Coiled coil</keyword>
<keyword evidence="2" id="KW-0805">Transcription regulation</keyword>
<evidence type="ECO:0000256" key="6">
    <source>
        <dbReference type="SAM" id="Coils"/>
    </source>
</evidence>
<dbReference type="GO" id="GO:0000978">
    <property type="term" value="F:RNA polymerase II cis-regulatory region sequence-specific DNA binding"/>
    <property type="evidence" value="ECO:0007669"/>
    <property type="project" value="TreeGrafter"/>
</dbReference>
<dbReference type="EMBL" id="QZWG01000007">
    <property type="protein sequence ID" value="RZC01364.1"/>
    <property type="molecule type" value="Genomic_DNA"/>
</dbReference>
<dbReference type="FunFam" id="3.40.1810.10:FF:000039">
    <property type="entry name" value="Agamous-like MADS-box protein AGL62"/>
    <property type="match status" value="1"/>
</dbReference>
<dbReference type="InterPro" id="IPR002100">
    <property type="entry name" value="TF_MADSbox"/>
</dbReference>
<dbReference type="PRINTS" id="PR00404">
    <property type="entry name" value="MADSDOMAIN"/>
</dbReference>
<dbReference type="PROSITE" id="PS50066">
    <property type="entry name" value="MADS_BOX_2"/>
    <property type="match status" value="1"/>
</dbReference>
<evidence type="ECO:0000259" key="7">
    <source>
        <dbReference type="PROSITE" id="PS50066"/>
    </source>
</evidence>
<evidence type="ECO:0000313" key="8">
    <source>
        <dbReference type="EMBL" id="RZC01364.1"/>
    </source>
</evidence>
<dbReference type="GO" id="GO:0046983">
    <property type="term" value="F:protein dimerization activity"/>
    <property type="evidence" value="ECO:0007669"/>
    <property type="project" value="InterPro"/>
</dbReference>
<dbReference type="SUPFAM" id="SSF55455">
    <property type="entry name" value="SRF-like"/>
    <property type="match status" value="1"/>
</dbReference>
<evidence type="ECO:0000256" key="1">
    <source>
        <dbReference type="ARBA" id="ARBA00004123"/>
    </source>
</evidence>
<evidence type="ECO:0000256" key="2">
    <source>
        <dbReference type="ARBA" id="ARBA00023015"/>
    </source>
</evidence>
<keyword evidence="5" id="KW-0539">Nucleus</keyword>
<evidence type="ECO:0000256" key="4">
    <source>
        <dbReference type="ARBA" id="ARBA00023163"/>
    </source>
</evidence>
<dbReference type="Gene3D" id="3.40.1810.10">
    <property type="entry name" value="Transcription factor, MADS-box"/>
    <property type="match status" value="1"/>
</dbReference>
<dbReference type="PANTHER" id="PTHR11945">
    <property type="entry name" value="MADS BOX PROTEIN"/>
    <property type="match status" value="1"/>
</dbReference>
<comment type="subcellular location">
    <subcellularLocation>
        <location evidence="1">Nucleus</location>
    </subcellularLocation>
</comment>
<dbReference type="AlphaFoldDB" id="A0A445JS94"/>
<feature type="coiled-coil region" evidence="6">
    <location>
        <begin position="104"/>
        <end position="138"/>
    </location>
</feature>
<dbReference type="PANTHER" id="PTHR11945:SF448">
    <property type="entry name" value="MADS-BOX TRANSCRIPTION FACTOR FAMILY PROTEIN"/>
    <property type="match status" value="1"/>
</dbReference>
<accession>A0A445JS94</accession>
<evidence type="ECO:0000256" key="5">
    <source>
        <dbReference type="ARBA" id="ARBA00023242"/>
    </source>
</evidence>
<protein>
    <submittedName>
        <fullName evidence="8">Agamous-like MADS-box protein AGL62</fullName>
    </submittedName>
</protein>
<dbReference type="Pfam" id="PF00319">
    <property type="entry name" value="SRF-TF"/>
    <property type="match status" value="1"/>
</dbReference>
<dbReference type="Proteomes" id="UP000289340">
    <property type="component" value="Chromosome 7"/>
</dbReference>
<comment type="caution">
    <text evidence="8">The sequence shown here is derived from an EMBL/GenBank/DDBJ whole genome shotgun (WGS) entry which is preliminary data.</text>
</comment>
<dbReference type="InterPro" id="IPR036879">
    <property type="entry name" value="TF_MADSbox_sf"/>
</dbReference>
<feature type="domain" description="MADS-box" evidence="7">
    <location>
        <begin position="18"/>
        <end position="78"/>
    </location>
</feature>
<dbReference type="GO" id="GO:0000981">
    <property type="term" value="F:DNA-binding transcription factor activity, RNA polymerase II-specific"/>
    <property type="evidence" value="ECO:0007669"/>
    <property type="project" value="TreeGrafter"/>
</dbReference>
<dbReference type="GO" id="GO:0005634">
    <property type="term" value="C:nucleus"/>
    <property type="evidence" value="ECO:0007669"/>
    <property type="project" value="UniProtKB-SubCell"/>
</dbReference>
<dbReference type="SUPFAM" id="SSF57850">
    <property type="entry name" value="RING/U-box"/>
    <property type="match status" value="1"/>
</dbReference>
<keyword evidence="9" id="KW-1185">Reference proteome</keyword>
<name>A0A445JS94_GLYSO</name>
<reference evidence="8 9" key="1">
    <citation type="submission" date="2018-09" db="EMBL/GenBank/DDBJ databases">
        <title>A high-quality reference genome of wild soybean provides a powerful tool to mine soybean genomes.</title>
        <authorList>
            <person name="Xie M."/>
            <person name="Chung C.Y.L."/>
            <person name="Li M.-W."/>
            <person name="Wong F.-L."/>
            <person name="Chan T.-F."/>
            <person name="Lam H.-M."/>
        </authorList>
    </citation>
    <scope>NUCLEOTIDE SEQUENCE [LARGE SCALE GENOMIC DNA]</scope>
    <source>
        <strain evidence="9">cv. W05</strain>
        <tissue evidence="8">Hypocotyl of etiolated seedlings</tissue>
    </source>
</reference>
<organism evidence="8 9">
    <name type="scientific">Glycine soja</name>
    <name type="common">Wild soybean</name>
    <dbReference type="NCBI Taxonomy" id="3848"/>
    <lineage>
        <taxon>Eukaryota</taxon>
        <taxon>Viridiplantae</taxon>
        <taxon>Streptophyta</taxon>
        <taxon>Embryophyta</taxon>
        <taxon>Tracheophyta</taxon>
        <taxon>Spermatophyta</taxon>
        <taxon>Magnoliopsida</taxon>
        <taxon>eudicotyledons</taxon>
        <taxon>Gunneridae</taxon>
        <taxon>Pentapetalae</taxon>
        <taxon>rosids</taxon>
        <taxon>fabids</taxon>
        <taxon>Fabales</taxon>
        <taxon>Fabaceae</taxon>
        <taxon>Papilionoideae</taxon>
        <taxon>50 kb inversion clade</taxon>
        <taxon>NPAAA clade</taxon>
        <taxon>indigoferoid/millettioid clade</taxon>
        <taxon>Phaseoleae</taxon>
        <taxon>Glycine</taxon>
        <taxon>Glycine subgen. Soja</taxon>
    </lineage>
</organism>
<evidence type="ECO:0000256" key="3">
    <source>
        <dbReference type="ARBA" id="ARBA00023125"/>
    </source>
</evidence>